<proteinExistence type="predicted"/>
<dbReference type="EMBL" id="JARKNE010000010">
    <property type="protein sequence ID" value="KAK5794457.1"/>
    <property type="molecule type" value="Genomic_DNA"/>
</dbReference>
<dbReference type="Proteomes" id="UP001358586">
    <property type="component" value="Chromosome 10"/>
</dbReference>
<gene>
    <name evidence="2" type="ORF">PVK06_035683</name>
</gene>
<keyword evidence="3" id="KW-1185">Reference proteome</keyword>
<reference evidence="2 3" key="1">
    <citation type="submission" date="2023-03" db="EMBL/GenBank/DDBJ databases">
        <title>WGS of Gossypium arboreum.</title>
        <authorList>
            <person name="Yu D."/>
        </authorList>
    </citation>
    <scope>NUCLEOTIDE SEQUENCE [LARGE SCALE GENOMIC DNA]</scope>
    <source>
        <tissue evidence="2">Leaf</tissue>
    </source>
</reference>
<accession>A0ABR0NHG9</accession>
<evidence type="ECO:0000313" key="3">
    <source>
        <dbReference type="Proteomes" id="UP001358586"/>
    </source>
</evidence>
<organism evidence="2 3">
    <name type="scientific">Gossypium arboreum</name>
    <name type="common">Tree cotton</name>
    <name type="synonym">Gossypium nanking</name>
    <dbReference type="NCBI Taxonomy" id="29729"/>
    <lineage>
        <taxon>Eukaryota</taxon>
        <taxon>Viridiplantae</taxon>
        <taxon>Streptophyta</taxon>
        <taxon>Embryophyta</taxon>
        <taxon>Tracheophyta</taxon>
        <taxon>Spermatophyta</taxon>
        <taxon>Magnoliopsida</taxon>
        <taxon>eudicotyledons</taxon>
        <taxon>Gunneridae</taxon>
        <taxon>Pentapetalae</taxon>
        <taxon>rosids</taxon>
        <taxon>malvids</taxon>
        <taxon>Malvales</taxon>
        <taxon>Malvaceae</taxon>
        <taxon>Malvoideae</taxon>
        <taxon>Gossypium</taxon>
    </lineage>
</organism>
<name>A0ABR0NHG9_GOSAR</name>
<protein>
    <submittedName>
        <fullName evidence="2">Uncharacterized protein</fullName>
    </submittedName>
</protein>
<comment type="caution">
    <text evidence="2">The sequence shown here is derived from an EMBL/GenBank/DDBJ whole genome shotgun (WGS) entry which is preliminary data.</text>
</comment>
<sequence>MTPSGCVVTLKENSLVVAGSSSPSCTSSSSSPIPAANMDALALLNVVQFVNSADSLIHTMDPPATIIILETIHQRQPKAPLGSLFITTSSEEAKVTVESLNFYVYNPEGKGWEKLQREWRQSTNFFISKEPEIEEADLEDSDAPEEVP</sequence>
<evidence type="ECO:0000256" key="1">
    <source>
        <dbReference type="SAM" id="MobiDB-lite"/>
    </source>
</evidence>
<feature type="region of interest" description="Disordered" evidence="1">
    <location>
        <begin position="128"/>
        <end position="148"/>
    </location>
</feature>
<evidence type="ECO:0000313" key="2">
    <source>
        <dbReference type="EMBL" id="KAK5794457.1"/>
    </source>
</evidence>
<feature type="compositionally biased region" description="Acidic residues" evidence="1">
    <location>
        <begin position="132"/>
        <end position="148"/>
    </location>
</feature>